<organism evidence="2 3">
    <name type="scientific">Steccherinum ochraceum</name>
    <dbReference type="NCBI Taxonomy" id="92696"/>
    <lineage>
        <taxon>Eukaryota</taxon>
        <taxon>Fungi</taxon>
        <taxon>Dikarya</taxon>
        <taxon>Basidiomycota</taxon>
        <taxon>Agaricomycotina</taxon>
        <taxon>Agaricomycetes</taxon>
        <taxon>Polyporales</taxon>
        <taxon>Steccherinaceae</taxon>
        <taxon>Steccherinum</taxon>
    </lineage>
</organism>
<dbReference type="Proteomes" id="UP000292702">
    <property type="component" value="Unassembled WGS sequence"/>
</dbReference>
<evidence type="ECO:0000256" key="1">
    <source>
        <dbReference type="SAM" id="MobiDB-lite"/>
    </source>
</evidence>
<evidence type="ECO:0000313" key="2">
    <source>
        <dbReference type="EMBL" id="TCD68163.1"/>
    </source>
</evidence>
<proteinExistence type="predicted"/>
<dbReference type="PANTHER" id="PTHR40518">
    <property type="entry name" value="ACETOACETATE DECARBOXYLASE"/>
    <property type="match status" value="1"/>
</dbReference>
<comment type="caution">
    <text evidence="2">The sequence shown here is derived from an EMBL/GenBank/DDBJ whole genome shotgun (WGS) entry which is preliminary data.</text>
</comment>
<dbReference type="OrthoDB" id="9970474at2759"/>
<feature type="compositionally biased region" description="Low complexity" evidence="1">
    <location>
        <begin position="276"/>
        <end position="285"/>
    </location>
</feature>
<dbReference type="Gene3D" id="2.40.400.10">
    <property type="entry name" value="Acetoacetate decarboxylase-like"/>
    <property type="match status" value="1"/>
</dbReference>
<reference evidence="2 3" key="1">
    <citation type="submission" date="2018-11" db="EMBL/GenBank/DDBJ databases">
        <title>Genome assembly of Steccherinum ochraceum LE-BIN_3174, the white-rot fungus of the Steccherinaceae family (The Residual Polyporoid clade, Polyporales, Basidiomycota).</title>
        <authorList>
            <person name="Fedorova T.V."/>
            <person name="Glazunova O.A."/>
            <person name="Landesman E.O."/>
            <person name="Moiseenko K.V."/>
            <person name="Psurtseva N.V."/>
            <person name="Savinova O.S."/>
            <person name="Shakhova N.V."/>
            <person name="Tyazhelova T.V."/>
            <person name="Vasina D.V."/>
        </authorList>
    </citation>
    <scope>NUCLEOTIDE SEQUENCE [LARGE SCALE GENOMIC DNA]</scope>
    <source>
        <strain evidence="2 3">LE-BIN_3174</strain>
    </source>
</reference>
<dbReference type="AlphaFoldDB" id="A0A4R0RMB1"/>
<evidence type="ECO:0000313" key="3">
    <source>
        <dbReference type="Proteomes" id="UP000292702"/>
    </source>
</evidence>
<accession>A0A4R0RMB1</accession>
<feature type="region of interest" description="Disordered" evidence="1">
    <location>
        <begin position="276"/>
        <end position="301"/>
    </location>
</feature>
<dbReference type="PANTHER" id="PTHR40518:SF1">
    <property type="entry name" value="ACETOACETATE DECARBOXYLASE"/>
    <property type="match status" value="1"/>
</dbReference>
<sequence length="301" mass="32886">MATTTGSPNLETDSESPFLSVPPPWECKGEMFWFVGFNLATTYPPAAAFGELEQGSSFASEQEAGKFKAGVCAVMVVRYTESPVGPYDELAWVPGKFAVPGGGPVAARTTRIYVSTKESVYNGRKNWNIPKTQAHFEFTPNPHAKKNTDFPYTRVSVSSPSDPTHPFFAADLKPSLLSALSMPFHSSYVPLRMNMAHPPLPQSLHWRDDAMVGTDRWCAMDPTMRGKAGMFWSKGGLEGGRYGDGVGWPDVKPWAAGMWLRDFSLVFDVPKVLEVGSAGSSGVSGRETETETDEGDSKKQR</sequence>
<dbReference type="STRING" id="92696.A0A4R0RMB1"/>
<protein>
    <submittedName>
        <fullName evidence="2">Uncharacterized protein</fullName>
    </submittedName>
</protein>
<gene>
    <name evidence="2" type="ORF">EIP91_011441</name>
</gene>
<dbReference type="EMBL" id="RWJN01000074">
    <property type="protein sequence ID" value="TCD68163.1"/>
    <property type="molecule type" value="Genomic_DNA"/>
</dbReference>
<name>A0A4R0RMB1_9APHY</name>
<keyword evidence="3" id="KW-1185">Reference proteome</keyword>
<dbReference type="SUPFAM" id="SSF160104">
    <property type="entry name" value="Acetoacetate decarboxylase-like"/>
    <property type="match status" value="1"/>
</dbReference>
<dbReference type="InterPro" id="IPR023375">
    <property type="entry name" value="ADC_dom_sf"/>
</dbReference>